<accession>A0A0A9IYP3</accession>
<dbReference type="AlphaFoldDB" id="A0A0A9IYP3"/>
<evidence type="ECO:0000256" key="1">
    <source>
        <dbReference type="SAM" id="MobiDB-lite"/>
    </source>
</evidence>
<proteinExistence type="predicted"/>
<organism evidence="2">
    <name type="scientific">Arundo donax</name>
    <name type="common">Giant reed</name>
    <name type="synonym">Donax arundinaceus</name>
    <dbReference type="NCBI Taxonomy" id="35708"/>
    <lineage>
        <taxon>Eukaryota</taxon>
        <taxon>Viridiplantae</taxon>
        <taxon>Streptophyta</taxon>
        <taxon>Embryophyta</taxon>
        <taxon>Tracheophyta</taxon>
        <taxon>Spermatophyta</taxon>
        <taxon>Magnoliopsida</taxon>
        <taxon>Liliopsida</taxon>
        <taxon>Poales</taxon>
        <taxon>Poaceae</taxon>
        <taxon>PACMAD clade</taxon>
        <taxon>Arundinoideae</taxon>
        <taxon>Arundineae</taxon>
        <taxon>Arundo</taxon>
    </lineage>
</organism>
<reference evidence="2" key="2">
    <citation type="journal article" date="2015" name="Data Brief">
        <title>Shoot transcriptome of the giant reed, Arundo donax.</title>
        <authorList>
            <person name="Barrero R.A."/>
            <person name="Guerrero F.D."/>
            <person name="Moolhuijzen P."/>
            <person name="Goolsby J.A."/>
            <person name="Tidwell J."/>
            <person name="Bellgard S.E."/>
            <person name="Bellgard M.I."/>
        </authorList>
    </citation>
    <scope>NUCLEOTIDE SEQUENCE</scope>
    <source>
        <tissue evidence="2">Shoot tissue taken approximately 20 cm above the soil surface</tissue>
    </source>
</reference>
<evidence type="ECO:0000313" key="2">
    <source>
        <dbReference type="EMBL" id="JAE23573.1"/>
    </source>
</evidence>
<feature type="compositionally biased region" description="Basic and acidic residues" evidence="1">
    <location>
        <begin position="62"/>
        <end position="73"/>
    </location>
</feature>
<protein>
    <submittedName>
        <fullName evidence="2">Uncharacterized protein</fullName>
    </submittedName>
</protein>
<dbReference type="EMBL" id="GBRH01174323">
    <property type="protein sequence ID" value="JAE23573.1"/>
    <property type="molecule type" value="Transcribed_RNA"/>
</dbReference>
<feature type="region of interest" description="Disordered" evidence="1">
    <location>
        <begin position="1"/>
        <end position="97"/>
    </location>
</feature>
<sequence>MTASTGSATSRSWRASSSPATPQRSTAPQGPRFLHRLLNTGTENAHRGSSPVRDWPGSGKVEGGKEEERDAFRRLTVTRRRYSPGSRARKWRRRGRL</sequence>
<feature type="compositionally biased region" description="Low complexity" evidence="1">
    <location>
        <begin position="1"/>
        <end position="22"/>
    </location>
</feature>
<reference evidence="2" key="1">
    <citation type="submission" date="2014-09" db="EMBL/GenBank/DDBJ databases">
        <authorList>
            <person name="Magalhaes I.L.F."/>
            <person name="Oliveira U."/>
            <person name="Santos F.R."/>
            <person name="Vidigal T.H.D.A."/>
            <person name="Brescovit A.D."/>
            <person name="Santos A.J."/>
        </authorList>
    </citation>
    <scope>NUCLEOTIDE SEQUENCE</scope>
    <source>
        <tissue evidence="2">Shoot tissue taken approximately 20 cm above the soil surface</tissue>
    </source>
</reference>
<feature type="compositionally biased region" description="Basic residues" evidence="1">
    <location>
        <begin position="76"/>
        <end position="97"/>
    </location>
</feature>
<name>A0A0A9IYP3_ARUDO</name>